<dbReference type="OrthoDB" id="2906425at2759"/>
<organism evidence="1 2">
    <name type="scientific">Aspergillus oryzae (strain 3.042)</name>
    <name type="common">Yellow koji mold</name>
    <dbReference type="NCBI Taxonomy" id="1160506"/>
    <lineage>
        <taxon>Eukaryota</taxon>
        <taxon>Fungi</taxon>
        <taxon>Dikarya</taxon>
        <taxon>Ascomycota</taxon>
        <taxon>Pezizomycotina</taxon>
        <taxon>Eurotiomycetes</taxon>
        <taxon>Eurotiomycetidae</taxon>
        <taxon>Eurotiales</taxon>
        <taxon>Aspergillaceae</taxon>
        <taxon>Aspergillus</taxon>
        <taxon>Aspergillus subgen. Circumdati</taxon>
    </lineage>
</organism>
<dbReference type="Proteomes" id="UP000002812">
    <property type="component" value="Unassembled WGS sequence"/>
</dbReference>
<accession>I7ZY32</accession>
<reference evidence="1 2" key="1">
    <citation type="journal article" date="2012" name="Eukaryot. Cell">
        <title>Draft genome sequence of Aspergillus oryzae strain 3.042.</title>
        <authorList>
            <person name="Zhao G."/>
            <person name="Yao Y."/>
            <person name="Qi W."/>
            <person name="Wang C."/>
            <person name="Hou L."/>
            <person name="Zeng B."/>
            <person name="Cao X."/>
        </authorList>
    </citation>
    <scope>NUCLEOTIDE SEQUENCE [LARGE SCALE GENOMIC DNA]</scope>
    <source>
        <strain evidence="1 2">3.042</strain>
    </source>
</reference>
<name>I7ZY32_ASPO3</name>
<reference evidence="2" key="2">
    <citation type="submission" date="2012-06" db="EMBL/GenBank/DDBJ databases">
        <title>Comparative genomic analyses of Aspergillus oryzae 3.042 and A. oryzae RIB40 for soy-sauce fermentation.</title>
        <authorList>
            <person name="Zhao G."/>
            <person name="Hou L."/>
            <person name="Wang C."/>
            <person name="Cao X."/>
        </authorList>
    </citation>
    <scope>NUCLEOTIDE SEQUENCE [LARGE SCALE GENOMIC DNA]</scope>
    <source>
        <strain evidence="2">3.042</strain>
    </source>
</reference>
<protein>
    <submittedName>
        <fullName evidence="1">Uncharacterized protein</fullName>
    </submittedName>
</protein>
<evidence type="ECO:0000313" key="1">
    <source>
        <dbReference type="EMBL" id="EIT77199.1"/>
    </source>
</evidence>
<comment type="caution">
    <text evidence="1">The sequence shown here is derived from an EMBL/GenBank/DDBJ whole genome shotgun (WGS) entry which is preliminary data.</text>
</comment>
<dbReference type="AlphaFoldDB" id="I7ZY32"/>
<sequence length="117" mass="13018">MSSSEQEQTAQPVDSEPRVDILCSAPGFSVPNPETVREKVNKSNTIFHWGGVRIAKISPEIVVKLGSHITLNEAKTLWRAIVWTKLGRHIMRRRKIVLPTSSKGISVNFVKSPLATM</sequence>
<proteinExistence type="predicted"/>
<dbReference type="EMBL" id="AKHY01000152">
    <property type="protein sequence ID" value="EIT77199.1"/>
    <property type="molecule type" value="Genomic_DNA"/>
</dbReference>
<evidence type="ECO:0000313" key="2">
    <source>
        <dbReference type="Proteomes" id="UP000002812"/>
    </source>
</evidence>
<gene>
    <name evidence="1" type="ORF">Ao3042_06577</name>
</gene>
<dbReference type="HOGENOM" id="CLU_2084371_0_0_1"/>